<feature type="region of interest" description="Disordered" evidence="1">
    <location>
        <begin position="1382"/>
        <end position="1429"/>
    </location>
</feature>
<feature type="compositionally biased region" description="Basic and acidic residues" evidence="1">
    <location>
        <begin position="558"/>
        <end position="575"/>
    </location>
</feature>
<feature type="compositionally biased region" description="Basic and acidic residues" evidence="1">
    <location>
        <begin position="478"/>
        <end position="495"/>
    </location>
</feature>
<protein>
    <submittedName>
        <fullName evidence="3">Uncharacterized protein</fullName>
    </submittedName>
</protein>
<reference evidence="3" key="1">
    <citation type="submission" date="2023-10" db="EMBL/GenBank/DDBJ databases">
        <authorList>
            <person name="Chen Y."/>
            <person name="Shah S."/>
            <person name="Dougan E. K."/>
            <person name="Thang M."/>
            <person name="Chan C."/>
        </authorList>
    </citation>
    <scope>NUCLEOTIDE SEQUENCE [LARGE SCALE GENOMIC DNA]</scope>
</reference>
<keyword evidence="2" id="KW-1133">Transmembrane helix</keyword>
<evidence type="ECO:0000313" key="3">
    <source>
        <dbReference type="EMBL" id="CAK0856813.1"/>
    </source>
</evidence>
<comment type="caution">
    <text evidence="3">The sequence shown here is derived from an EMBL/GenBank/DDBJ whole genome shotgun (WGS) entry which is preliminary data.</text>
</comment>
<keyword evidence="4" id="KW-1185">Reference proteome</keyword>
<feature type="compositionally biased region" description="Basic and acidic residues" evidence="1">
    <location>
        <begin position="417"/>
        <end position="426"/>
    </location>
</feature>
<feature type="compositionally biased region" description="Basic and acidic residues" evidence="1">
    <location>
        <begin position="328"/>
        <end position="337"/>
    </location>
</feature>
<dbReference type="Proteomes" id="UP001189429">
    <property type="component" value="Unassembled WGS sequence"/>
</dbReference>
<evidence type="ECO:0000256" key="1">
    <source>
        <dbReference type="SAM" id="MobiDB-lite"/>
    </source>
</evidence>
<evidence type="ECO:0000256" key="2">
    <source>
        <dbReference type="SAM" id="Phobius"/>
    </source>
</evidence>
<proteinExistence type="predicted"/>
<sequence>MGVTADVKQSHETMLTSAVTVQQPYFGWSATPTIWSALEVSSYASCPSGVHCSWSVDVATLRLLELVLEGHMAGCLVDLRSLARWHLGQDSIQITCHMDAMEHTAMLACPWIDYKWELSYVLGQIVWMPAFAFWSVLLFLAEFRATYFTAPPRARRIVRPRCFTELAAASCLRSHLFDLVRVDSEISATSACYVSPSRSAAPIVAPRVVILRSTDLWVCVFGLGGNGGPDAGPAVEGPLRAAHLALGSWPGDCSVGGQLWRVLRSRDFNDVIVRETQDHRGSAASCPARSACSVGRPLRCRPGSCACPCCRTDGSPSTPASWAGPPSSRRDDHDPGLHARGHQRGGLRQGRGEEGARGGLGGQSTRREGAEARAPALSAKDAETFGDAADAPGPWAKQADAPGKGGDAPSAPAAGRASERAPEREKEKKKRSKAEPSGPSYGRSWLLSAQDALRKASRLETPDPGMAGFRTLYFPPPAKERDRDRDRRRERRAERAAAAQGEPDEVDQAPKEDKDRERRRDRRDKAEGEAEETARAPAPPRPAAPPGARGGGPTRAAEMAERQEAPEHGGARSGDEPVAAAGGASASSPAAVFAASPATRSKAIAPHKELTSSKNYDLLDAETISALHGTLEIGGFKRRAGAREKWAKARNCLVRGRPTLLMITDWHRLVKADCCDFDASHLNVVEVADNSPSELVQSWGDAIFGMDCAPAGNMIEPFFWSQLERRRDAGADAGARCRALRNGPDKAHATVEFNEELVRPVGAGALEVGGNCASARSNRSGAQAAQSSSAIAGRLGARVVRLGFATGAVVARSTDATAKVPAGLNNFQGSRFEPIGYEGLDGGERARAHQPDRGATLPTSHGSAVAAQTVRMTIGELLIDGEVDPVFQDIAPPDYHVLDAGSDANAGPAGAAAAAGAAEPPPAAGGAGRGAQGAEAAAAGAPRPPRPLCPAGSDPRSPGDPAALRRCAPAESFSILAMLNSMRRGAGRDEHFVEHGAKLVTLPWNYAESRDAAACTLYLNSWQQPPAGNSLPPKECLNTQEMRMTHRNSQDMSAVKPKSNRQLTINDEEIDMPDPGHKVIQAGAVAVRSLTRELAKQRVDVSANLELLCTIASTTPPGGLAALAISPPAKKPLGVRDNAIGAWCDSDEEYDAWNDNRFVVEPGARTCTFTRKRNREEEFARIGAGNAPAAECSWASDLWVSPCALAISTTANACLSQTDVWGAPVPLGAAVFAVAVSFLLGILVVPAAVQATICTCLVPVRVILWGFTKSEVRPQTEQCAVRARYIALTPDEDMYEEEIDTRPVVDFKQAGPRGGLPAGLGAAKGHPVYRFTEKPKGAALQAWFDAAEGDVKLGKVYSLPDSLETPSEDFVALGRYGRIRPGRARQLGGHGQAGDERGRERGAAGFRGGAGARRACGGGPTPPAPPEDARTLAIRRDTAGRRLRDLNGVAETADNIEFEDWVLSRPRTALSVVTEISKQSGGPVQRRTIWKPENEQNDEEHIVVAHEMLSEILALACTYDQMDVSNLASMEALARHMQFIEHKKKQDTVKDFDSQGYYLGRARSAGGAIASPELLKWVAGIGRGSAVGRRANDCVAALNNLRREVDFCSKARPSEAPFSAVDMLWQAVSEDKPPGDAPSPEAALVDLLGSGSLGDGPDGPAVVRRDKTLQSDKDEHAQFLQDLLGRGVVELRAHRDFEVGVFFAWEKSGRLNQDVADCFYQFRVPDYMASRFGARPLRARQLGAKEVGGHALADGAWVYPCLRALPMGFSWATRWTLQAHRELLRRGGLGGVEGELIDQQIAPSVKSLQVEESKTNMEALVLELDVIMLRARLARAKRWRLGPEAQALLRRRRVASREVEHMIGHFTHAMLLNRPALSVFRSAYDFARMHCRAPVPLWPSARQELAHALHLLPLLTAQFDTLRSERVTCAGATLRGYAVQGADAELAGCQVRSPITNARDLLYGFLKASRASLVIVGYVAYFWSRGFINGAAWKTIHARRCHGKEAMHLEDLRAVLLGWRRKCRQAGHRRHRHLFLCDNMGMVLSGAAEERPFARGPGAPAAPAACAGPVGQSGGGPGTLDRAAAGFIDEERLVGTGGRTTLEQESIALKTRQGYERRLARFDDFCRTHGLETVSDAELEKAIAEYMDLEFSRGEPSNSGAKLLAAIGHRDPRLHHAGRLLKLPSGGPRGARAARGWRRLPLRVAGAKAREEELQATKTKGFNDSIPLVGPSRSHLGPLLEQVAHQSQPMERLFPWSGAAFNAMFKEAAALVGLASWELTPCVFRHSGPSHDWLTKARGLGAIKRRGRWASDLSGRRYEMGSRVMRRLAHLDRGRHLLLAEADWLLEGALQNGRTGNFARVLRDVGLERDLGHQK</sequence>
<feature type="compositionally biased region" description="Low complexity" evidence="1">
    <location>
        <begin position="900"/>
        <end position="918"/>
    </location>
</feature>
<feature type="region of interest" description="Disordered" evidence="1">
    <location>
        <begin position="312"/>
        <end position="584"/>
    </location>
</feature>
<feature type="region of interest" description="Disordered" evidence="1">
    <location>
        <begin position="899"/>
        <end position="964"/>
    </location>
</feature>
<feature type="transmembrane region" description="Helical" evidence="2">
    <location>
        <begin position="120"/>
        <end position="141"/>
    </location>
</feature>
<feature type="compositionally biased region" description="Basic and acidic residues" evidence="1">
    <location>
        <begin position="842"/>
        <end position="852"/>
    </location>
</feature>
<feature type="compositionally biased region" description="Basic and acidic residues" evidence="1">
    <location>
        <begin position="1393"/>
        <end position="1402"/>
    </location>
</feature>
<name>A0ABN9UDA2_9DINO</name>
<feature type="compositionally biased region" description="Gly residues" evidence="1">
    <location>
        <begin position="1405"/>
        <end position="1419"/>
    </location>
</feature>
<feature type="region of interest" description="Disordered" evidence="1">
    <location>
        <begin position="835"/>
        <end position="862"/>
    </location>
</feature>
<organism evidence="3 4">
    <name type="scientific">Prorocentrum cordatum</name>
    <dbReference type="NCBI Taxonomy" id="2364126"/>
    <lineage>
        <taxon>Eukaryota</taxon>
        <taxon>Sar</taxon>
        <taxon>Alveolata</taxon>
        <taxon>Dinophyceae</taxon>
        <taxon>Prorocentrales</taxon>
        <taxon>Prorocentraceae</taxon>
        <taxon>Prorocentrum</taxon>
    </lineage>
</organism>
<accession>A0ABN9UDA2</accession>
<feature type="compositionally biased region" description="Basic and acidic residues" evidence="1">
    <location>
        <begin position="508"/>
        <end position="534"/>
    </location>
</feature>
<keyword evidence="2" id="KW-0812">Transmembrane</keyword>
<feature type="compositionally biased region" description="Low complexity" evidence="1">
    <location>
        <begin position="932"/>
        <end position="941"/>
    </location>
</feature>
<gene>
    <name evidence="3" type="ORF">PCOR1329_LOCUS47086</name>
</gene>
<keyword evidence="2" id="KW-0472">Membrane</keyword>
<dbReference type="EMBL" id="CAUYUJ010015671">
    <property type="protein sequence ID" value="CAK0856813.1"/>
    <property type="molecule type" value="Genomic_DNA"/>
</dbReference>
<feature type="compositionally biased region" description="Basic and acidic residues" evidence="1">
    <location>
        <begin position="452"/>
        <end position="461"/>
    </location>
</feature>
<evidence type="ECO:0000313" key="4">
    <source>
        <dbReference type="Proteomes" id="UP001189429"/>
    </source>
</evidence>